<dbReference type="Proteomes" id="UP000036987">
    <property type="component" value="Unassembled WGS sequence"/>
</dbReference>
<comment type="caution">
    <text evidence="12">The sequence shown here is derived from an EMBL/GenBank/DDBJ whole genome shotgun (WGS) entry which is preliminary data.</text>
</comment>
<reference evidence="13" key="1">
    <citation type="journal article" date="2016" name="Nature">
        <title>The genome of the seagrass Zostera marina reveals angiosperm adaptation to the sea.</title>
        <authorList>
            <person name="Olsen J.L."/>
            <person name="Rouze P."/>
            <person name="Verhelst B."/>
            <person name="Lin Y.-C."/>
            <person name="Bayer T."/>
            <person name="Collen J."/>
            <person name="Dattolo E."/>
            <person name="De Paoli E."/>
            <person name="Dittami S."/>
            <person name="Maumus F."/>
            <person name="Michel G."/>
            <person name="Kersting A."/>
            <person name="Lauritano C."/>
            <person name="Lohaus R."/>
            <person name="Toepel M."/>
            <person name="Tonon T."/>
            <person name="Vanneste K."/>
            <person name="Amirebrahimi M."/>
            <person name="Brakel J."/>
            <person name="Bostroem C."/>
            <person name="Chovatia M."/>
            <person name="Grimwood J."/>
            <person name="Jenkins J.W."/>
            <person name="Jueterbock A."/>
            <person name="Mraz A."/>
            <person name="Stam W.T."/>
            <person name="Tice H."/>
            <person name="Bornberg-Bauer E."/>
            <person name="Green P.J."/>
            <person name="Pearson G.A."/>
            <person name="Procaccini G."/>
            <person name="Duarte C.M."/>
            <person name="Schmutz J."/>
            <person name="Reusch T.B.H."/>
            <person name="Van de Peer Y."/>
        </authorList>
    </citation>
    <scope>NUCLEOTIDE SEQUENCE [LARGE SCALE GENOMIC DNA]</scope>
    <source>
        <strain evidence="13">cv. Finnish</strain>
    </source>
</reference>
<dbReference type="EC" id="5.1.3.6" evidence="9"/>
<sequence>MGYPPDTTKTSMERYNSYLRRVNSTKLINTPTSKILIRSLLLTAVIILIFFTVNNPNLSSSSSSTGHHPRSLLSSLVTSDWEKSVRKSSTPQIPTGISVLVTGAAGFVGSHCALALKKRGDGVLGFDNFNSYYDPSLKRSRQNLLLRHEIFTVDADINDSDLLKKIFDLVPFTHVLHLAAQAGVRYAIKNPQSYIHSNIAGFVNLLEIAAKHADPPPAIVWASSSSVYGLNTANPFSELHRTDRPASLYAATKKAGEEIAHTYNHIYGLSLTGLRFFTVYGPWGRPDMAYFSFTKDILNGKTITVFEAPHGQKEIARDFTFIDDVVRGCLGALDTAEKSSGVPGGGKKKGPAQLRVYNLGNTSPVPVSKLVSILEGLLSKKAKKNVVSMPGNGDVPYTHANVSLAHNDFGYKPTTDLTMGLAKFVKWYVGYYDVKIKQVVDIER</sequence>
<comment type="similarity">
    <text evidence="2">Belongs to the NAD(P)-dependent epimerase/dehydratase family.</text>
</comment>
<dbReference type="EMBL" id="LFYR01001279">
    <property type="protein sequence ID" value="KMZ63015.1"/>
    <property type="molecule type" value="Genomic_DNA"/>
</dbReference>
<evidence type="ECO:0000313" key="12">
    <source>
        <dbReference type="EMBL" id="KMZ63015.1"/>
    </source>
</evidence>
<evidence type="ECO:0000256" key="7">
    <source>
        <dbReference type="ARBA" id="ARBA00023235"/>
    </source>
</evidence>
<dbReference type="OMA" id="FAINYPP"/>
<name>A0A0K9P499_ZOSMR</name>
<dbReference type="GO" id="GO:0032580">
    <property type="term" value="C:Golgi cisterna membrane"/>
    <property type="evidence" value="ECO:0007669"/>
    <property type="project" value="UniProtKB-SubCell"/>
</dbReference>
<proteinExistence type="inferred from homology"/>
<evidence type="ECO:0000256" key="4">
    <source>
        <dbReference type="ARBA" id="ARBA00022989"/>
    </source>
</evidence>
<keyword evidence="13" id="KW-1185">Reference proteome</keyword>
<dbReference type="PANTHER" id="PTHR43574">
    <property type="entry name" value="EPIMERASE-RELATED"/>
    <property type="match status" value="1"/>
</dbReference>
<keyword evidence="3 10" id="KW-0812">Transmembrane</keyword>
<evidence type="ECO:0000256" key="2">
    <source>
        <dbReference type="ARBA" id="ARBA00007637"/>
    </source>
</evidence>
<evidence type="ECO:0000313" key="13">
    <source>
        <dbReference type="Proteomes" id="UP000036987"/>
    </source>
</evidence>
<dbReference type="GO" id="GO:0033481">
    <property type="term" value="P:galacturonate biosynthetic process"/>
    <property type="evidence" value="ECO:0000318"/>
    <property type="project" value="GO_Central"/>
</dbReference>
<dbReference type="Gene3D" id="3.40.50.720">
    <property type="entry name" value="NAD(P)-binding Rossmann-like Domain"/>
    <property type="match status" value="1"/>
</dbReference>
<dbReference type="OrthoDB" id="202470at2759"/>
<organism evidence="12 13">
    <name type="scientific">Zostera marina</name>
    <name type="common">Eelgrass</name>
    <dbReference type="NCBI Taxonomy" id="29655"/>
    <lineage>
        <taxon>Eukaryota</taxon>
        <taxon>Viridiplantae</taxon>
        <taxon>Streptophyta</taxon>
        <taxon>Embryophyta</taxon>
        <taxon>Tracheophyta</taxon>
        <taxon>Spermatophyta</taxon>
        <taxon>Magnoliopsida</taxon>
        <taxon>Liliopsida</taxon>
        <taxon>Zosteraceae</taxon>
        <taxon>Zostera</taxon>
    </lineage>
</organism>
<evidence type="ECO:0000256" key="9">
    <source>
        <dbReference type="ARBA" id="ARBA00066697"/>
    </source>
</evidence>
<evidence type="ECO:0000256" key="10">
    <source>
        <dbReference type="SAM" id="Phobius"/>
    </source>
</evidence>
<feature type="domain" description="NAD-dependent epimerase/dehydratase" evidence="11">
    <location>
        <begin position="99"/>
        <end position="338"/>
    </location>
</feature>
<dbReference type="PRINTS" id="PR01713">
    <property type="entry name" value="NUCEPIMERASE"/>
</dbReference>
<comment type="subcellular location">
    <subcellularLocation>
        <location evidence="1">Golgi apparatus</location>
        <location evidence="1">Golgi stack membrane</location>
        <topology evidence="1">Multi-pass membrane protein</topology>
    </subcellularLocation>
</comment>
<feature type="transmembrane region" description="Helical" evidence="10">
    <location>
        <begin position="35"/>
        <end position="53"/>
    </location>
</feature>
<evidence type="ECO:0000256" key="5">
    <source>
        <dbReference type="ARBA" id="ARBA00023027"/>
    </source>
</evidence>
<dbReference type="GO" id="GO:0016854">
    <property type="term" value="F:racemase and epimerase activity"/>
    <property type="evidence" value="ECO:0000318"/>
    <property type="project" value="GO_Central"/>
</dbReference>
<dbReference type="Pfam" id="PF01370">
    <property type="entry name" value="Epimerase"/>
    <property type="match status" value="1"/>
</dbReference>
<dbReference type="GO" id="GO:0050378">
    <property type="term" value="F:UDP-glucuronate 4-epimerase activity"/>
    <property type="evidence" value="ECO:0007669"/>
    <property type="project" value="UniProtKB-EC"/>
</dbReference>
<evidence type="ECO:0000256" key="1">
    <source>
        <dbReference type="ARBA" id="ARBA00004205"/>
    </source>
</evidence>
<protein>
    <recommendedName>
        <fullName evidence="9">UDP-glucuronate 4-epimerase</fullName>
        <ecNumber evidence="9">5.1.3.6</ecNumber>
    </recommendedName>
</protein>
<dbReference type="FunFam" id="3.40.50.720:FF:000198">
    <property type="entry name" value="UDP-glucuronate 4-epimerase 3"/>
    <property type="match status" value="1"/>
</dbReference>
<evidence type="ECO:0000256" key="3">
    <source>
        <dbReference type="ARBA" id="ARBA00022692"/>
    </source>
</evidence>
<evidence type="ECO:0000256" key="8">
    <source>
        <dbReference type="ARBA" id="ARBA00050136"/>
    </source>
</evidence>
<comment type="catalytic activity">
    <reaction evidence="8">
        <text>UDP-alpha-D-glucuronate = UDP-alpha-D-galacturonate</text>
        <dbReference type="Rhea" id="RHEA:11404"/>
        <dbReference type="ChEBI" id="CHEBI:57635"/>
        <dbReference type="ChEBI" id="CHEBI:58052"/>
        <dbReference type="EC" id="5.1.3.6"/>
    </reaction>
</comment>
<evidence type="ECO:0000259" key="11">
    <source>
        <dbReference type="Pfam" id="PF01370"/>
    </source>
</evidence>
<keyword evidence="6 10" id="KW-0472">Membrane</keyword>
<dbReference type="InterPro" id="IPR001509">
    <property type="entry name" value="Epimerase_deHydtase"/>
</dbReference>
<dbReference type="InterPro" id="IPR036291">
    <property type="entry name" value="NAD(P)-bd_dom_sf"/>
</dbReference>
<keyword evidence="5" id="KW-0520">NAD</keyword>
<dbReference type="AlphaFoldDB" id="A0A0K9P499"/>
<keyword evidence="4 10" id="KW-1133">Transmembrane helix</keyword>
<evidence type="ECO:0000256" key="6">
    <source>
        <dbReference type="ARBA" id="ARBA00023136"/>
    </source>
</evidence>
<dbReference type="SUPFAM" id="SSF51735">
    <property type="entry name" value="NAD(P)-binding Rossmann-fold domains"/>
    <property type="match status" value="1"/>
</dbReference>
<gene>
    <name evidence="12" type="ORF">ZOSMA_42G00560</name>
</gene>
<keyword evidence="7" id="KW-0413">Isomerase</keyword>
<accession>A0A0K9P499</accession>
<dbReference type="STRING" id="29655.A0A0K9P499"/>